<gene>
    <name evidence="2" type="ORF">SAMN04487905_101279</name>
</gene>
<sequence length="171" mass="18665">MNLHEELDVAWQELESLSPGEFVARITKIVGSPGVPDEIREFQLACAHDSTGSPELAIPGYRRALEAGLSGYENRRAKIQLASSLRNIGQVRESVRILMAESTTEGDGLDDAVVVFLALALTDLGQEREAVSRLVHALADHLPRYTASAHRYADALNTDQAATLLEGEEDR</sequence>
<accession>A0A1H0NVJ3</accession>
<protein>
    <submittedName>
        <fullName evidence="2">Tetratrico peptide repeat-containing protein</fullName>
    </submittedName>
</protein>
<reference evidence="3" key="1">
    <citation type="submission" date="2016-10" db="EMBL/GenBank/DDBJ databases">
        <authorList>
            <person name="Varghese N."/>
            <person name="Submissions S."/>
        </authorList>
    </citation>
    <scope>NUCLEOTIDE SEQUENCE [LARGE SCALE GENOMIC DNA]</scope>
    <source>
        <strain evidence="3">DSM 46732</strain>
    </source>
</reference>
<evidence type="ECO:0000313" key="3">
    <source>
        <dbReference type="Proteomes" id="UP000199497"/>
    </source>
</evidence>
<keyword evidence="3" id="KW-1185">Reference proteome</keyword>
<dbReference type="InterPro" id="IPR011990">
    <property type="entry name" value="TPR-like_helical_dom_sf"/>
</dbReference>
<feature type="domain" description="Tetratrico peptide repeat group 5" evidence="1">
    <location>
        <begin position="41"/>
        <end position="156"/>
    </location>
</feature>
<name>A0A1H0NVJ3_9ACTN</name>
<dbReference type="STRING" id="405564.SAMN04487905_101279"/>
<evidence type="ECO:0000313" key="2">
    <source>
        <dbReference type="EMBL" id="SDO96772.1"/>
    </source>
</evidence>
<proteinExistence type="predicted"/>
<dbReference type="EMBL" id="FNJR01000001">
    <property type="protein sequence ID" value="SDO96772.1"/>
    <property type="molecule type" value="Genomic_DNA"/>
</dbReference>
<dbReference type="OrthoDB" id="193829at2"/>
<dbReference type="InterPro" id="IPR041656">
    <property type="entry name" value="TPR_5"/>
</dbReference>
<dbReference type="Gene3D" id="1.25.40.10">
    <property type="entry name" value="Tetratricopeptide repeat domain"/>
    <property type="match status" value="1"/>
</dbReference>
<dbReference type="RefSeq" id="WP_092596496.1">
    <property type="nucleotide sequence ID" value="NZ_FNJR01000001.1"/>
</dbReference>
<dbReference type="AlphaFoldDB" id="A0A1H0NVJ3"/>
<dbReference type="Proteomes" id="UP000199497">
    <property type="component" value="Unassembled WGS sequence"/>
</dbReference>
<dbReference type="Pfam" id="PF12688">
    <property type="entry name" value="TPR_5"/>
    <property type="match status" value="1"/>
</dbReference>
<organism evidence="2 3">
    <name type="scientific">Actinopolyspora xinjiangensis</name>
    <dbReference type="NCBI Taxonomy" id="405564"/>
    <lineage>
        <taxon>Bacteria</taxon>
        <taxon>Bacillati</taxon>
        <taxon>Actinomycetota</taxon>
        <taxon>Actinomycetes</taxon>
        <taxon>Actinopolysporales</taxon>
        <taxon>Actinopolysporaceae</taxon>
        <taxon>Actinopolyspora</taxon>
    </lineage>
</organism>
<dbReference type="SUPFAM" id="SSF48452">
    <property type="entry name" value="TPR-like"/>
    <property type="match status" value="1"/>
</dbReference>
<evidence type="ECO:0000259" key="1">
    <source>
        <dbReference type="Pfam" id="PF12688"/>
    </source>
</evidence>